<dbReference type="PROSITE" id="PS50929">
    <property type="entry name" value="ABC_TM1F"/>
    <property type="match status" value="2"/>
</dbReference>
<dbReference type="InterPro" id="IPR003593">
    <property type="entry name" value="AAA+_ATPase"/>
</dbReference>
<keyword evidence="5" id="KW-0677">Repeat</keyword>
<evidence type="ECO:0000256" key="4">
    <source>
        <dbReference type="ARBA" id="ARBA00022692"/>
    </source>
</evidence>
<gene>
    <name evidence="14" type="ORF">M0R45_012350</name>
</gene>
<evidence type="ECO:0000313" key="14">
    <source>
        <dbReference type="EMBL" id="KAK9946910.1"/>
    </source>
</evidence>
<dbReference type="PROSITE" id="PS00211">
    <property type="entry name" value="ABC_TRANSPORTER_1"/>
    <property type="match status" value="2"/>
</dbReference>
<dbReference type="GO" id="GO:0010329">
    <property type="term" value="F:auxin efflux transmembrane transporter activity"/>
    <property type="evidence" value="ECO:0007669"/>
    <property type="project" value="UniProtKB-ARBA"/>
</dbReference>
<feature type="transmembrane region" description="Helical" evidence="11">
    <location>
        <begin position="937"/>
        <end position="958"/>
    </location>
</feature>
<dbReference type="GO" id="GO:0009637">
    <property type="term" value="P:response to blue light"/>
    <property type="evidence" value="ECO:0007669"/>
    <property type="project" value="UniProtKB-ARBA"/>
</dbReference>
<dbReference type="Proteomes" id="UP001457282">
    <property type="component" value="Unassembled WGS sequence"/>
</dbReference>
<feature type="transmembrane region" description="Helical" evidence="11">
    <location>
        <begin position="91"/>
        <end position="110"/>
    </location>
</feature>
<feature type="domain" description="ABC transporter" evidence="12">
    <location>
        <begin position="998"/>
        <end position="1234"/>
    </location>
</feature>
<dbReference type="FunFam" id="1.20.1560.10:FF:000029">
    <property type="entry name" value="ABC transporter B family member 1"/>
    <property type="match status" value="1"/>
</dbReference>
<evidence type="ECO:0000256" key="2">
    <source>
        <dbReference type="ARBA" id="ARBA00007577"/>
    </source>
</evidence>
<dbReference type="GO" id="GO:0009958">
    <property type="term" value="P:positive gravitropism"/>
    <property type="evidence" value="ECO:0007669"/>
    <property type="project" value="UniProtKB-ARBA"/>
</dbReference>
<feature type="domain" description="ABC transporter" evidence="12">
    <location>
        <begin position="370"/>
        <end position="605"/>
    </location>
</feature>
<feature type="domain" description="ABC transmembrane type-1" evidence="13">
    <location>
        <begin position="47"/>
        <end position="335"/>
    </location>
</feature>
<dbReference type="InterPro" id="IPR011527">
    <property type="entry name" value="ABC1_TM_dom"/>
</dbReference>
<dbReference type="GO" id="GO:0016887">
    <property type="term" value="F:ATP hydrolysis activity"/>
    <property type="evidence" value="ECO:0007669"/>
    <property type="project" value="InterPro"/>
</dbReference>
<dbReference type="FunFam" id="1.20.1560.10:FF:000009">
    <property type="entry name" value="ABC transporter B family member 1"/>
    <property type="match status" value="1"/>
</dbReference>
<dbReference type="InterPro" id="IPR003439">
    <property type="entry name" value="ABC_transporter-like_ATP-bd"/>
</dbReference>
<dbReference type="GO" id="GO:0090374">
    <property type="term" value="P:oligopeptide export from mitochondrion"/>
    <property type="evidence" value="ECO:0007669"/>
    <property type="project" value="TreeGrafter"/>
</dbReference>
<dbReference type="GO" id="GO:0009733">
    <property type="term" value="P:response to auxin"/>
    <property type="evidence" value="ECO:0007669"/>
    <property type="project" value="UniProtKB-ARBA"/>
</dbReference>
<dbReference type="SUPFAM" id="SSF52540">
    <property type="entry name" value="P-loop containing nucleoside triphosphate hydrolases"/>
    <property type="match status" value="2"/>
</dbReference>
<dbReference type="InterPro" id="IPR036640">
    <property type="entry name" value="ABC1_TM_sf"/>
</dbReference>
<dbReference type="Pfam" id="PF00005">
    <property type="entry name" value="ABC_tran"/>
    <property type="match status" value="2"/>
</dbReference>
<evidence type="ECO:0000256" key="6">
    <source>
        <dbReference type="ARBA" id="ARBA00022741"/>
    </source>
</evidence>
<dbReference type="PANTHER" id="PTHR43394">
    <property type="entry name" value="ATP-DEPENDENT PERMEASE MDL1, MITOCHONDRIAL"/>
    <property type="match status" value="1"/>
</dbReference>
<evidence type="ECO:0000313" key="15">
    <source>
        <dbReference type="Proteomes" id="UP001457282"/>
    </source>
</evidence>
<keyword evidence="6" id="KW-0547">Nucleotide-binding</keyword>
<keyword evidence="9 11" id="KW-0472">Membrane</keyword>
<dbReference type="GO" id="GO:0043481">
    <property type="term" value="P:anthocyanin accumulation in tissues in response to UV light"/>
    <property type="evidence" value="ECO:0007669"/>
    <property type="project" value="UniProtKB-ARBA"/>
</dbReference>
<feature type="transmembrane region" description="Helical" evidence="11">
    <location>
        <begin position="189"/>
        <end position="210"/>
    </location>
</feature>
<dbReference type="GO" id="GO:0008361">
    <property type="term" value="P:regulation of cell size"/>
    <property type="evidence" value="ECO:0007669"/>
    <property type="project" value="UniProtKB-ARBA"/>
</dbReference>
<dbReference type="GO" id="GO:0048443">
    <property type="term" value="P:stamen development"/>
    <property type="evidence" value="ECO:0007669"/>
    <property type="project" value="UniProtKB-ARBA"/>
</dbReference>
<dbReference type="InterPro" id="IPR017871">
    <property type="entry name" value="ABC_transporter-like_CS"/>
</dbReference>
<evidence type="ECO:0000259" key="13">
    <source>
        <dbReference type="PROSITE" id="PS50929"/>
    </source>
</evidence>
<dbReference type="Gene3D" id="1.20.1560.10">
    <property type="entry name" value="ABC transporter type 1, transmembrane domain"/>
    <property type="match status" value="1"/>
</dbReference>
<evidence type="ECO:0000256" key="3">
    <source>
        <dbReference type="ARBA" id="ARBA00022448"/>
    </source>
</evidence>
<dbReference type="GO" id="GO:1900459">
    <property type="term" value="P:positive regulation of brassinosteroid mediated signaling pathway"/>
    <property type="evidence" value="ECO:0007669"/>
    <property type="project" value="UniProtKB-ARBA"/>
</dbReference>
<dbReference type="CDD" id="cd18578">
    <property type="entry name" value="ABC_6TM_Pgp_ABCB1_D2_like"/>
    <property type="match status" value="1"/>
</dbReference>
<sequence>MEEVVLVSKSNEISDKNAHPKMDQSMASVSFVGLFAAADKMDYVLMLFGSFGACTHGAALPVFFVLFGGMIDSLGHMAKHPNKMSSRISEYAVYLVYLGLVLFISAWISVASWTRTGERQTARLRFKYLQSVLRKDINFFDTEARDTNIIFHISSDAILVQDAIGDKTGHALRYLSQFVVGFGIGFTSVWQLTLLTLAVVPLIAIAGGAYTMIMSTLSEKGEAAYAEAGKLAEEVISHIRTVYSFVGEDKAIESYSESLNKALKLGKKSGVAKGVGVGFTYGLLFCAWALLLWYAGILVRHHDTNGGKAFTTIINVIFSGFALGQAAPNLAAIAKGRAAAANIMKMIESDSNSSKVSNQGLVLPKVSGQIEFCEVGFAYPSRPNMVFENLSFSISAGKTFAVVGPSGSGKSTIISMVQQFYNPTSGKILLDGHDVSILRLKWLREQMGLVSQEPALFATTIADNILFGKEDADMDQIIEAAKAANAHSFIQGLPDGYNTQAGEGGTQLSGGQKQRIAIARAVLRNPKILLLDEATSALDAESELIVQQALDKIMSHRTTIIVAHRLSTIRHADTIIVLKNGQVVESGDHSELMSKKGEYASLVSLQVLEHVKGSSSLSHFASSTNTSFRETNVSYQQHVKSTTKREGRKQEPSEQKLSQPIWELVKLNAPEWPYAILGSVGAVLAGMEAPLFALGITHILAAFYSPTGSEIKHEVDRVALIFVVLAVVTVPIYLLQHYYYTLMGERLTARVRLLMFSAILSNEVGWFDLDENNTGSLTSILAANATLVRSALADRLSTVVQNLSLTATAFVIAFTLSWRIAAVVVASLPLLIGASITEQLFLKGFGGDYNSAYAKATSVAREAIANIRTVAAFGAEEQISLQFASELKQPNKKAVFRGHISGFCYGLSQFFAFCSYALGLWYASVLIKHKISNFGDIMKSFMVLIITALSIAETLALAPDIVKGSQALGSIFSVLKRETAIHPNDPTSHVVANIRGDIEFRNVSFWYPARPDITIFDNLELKVSAGNSLAVVGPSGSGKSTVMALVMRFYDPVFGSVLIDEHNVKGLNLKSLRKKIGLVQQEPALFSTTVYENIKYGNEEASEVEVVRAAKAANAHEFISRMPEGFKTQVGEKGVQLSGGQKQRVAIARAILKDPSILLLDEATSALDTESEKLVQEALDKVMEGRTTILVAHRLSTIRDASNIALLRNGRVVEMGSHEQLIGTPDGLYKQLVNLQQERME</sequence>
<dbReference type="AlphaFoldDB" id="A0AAW1YCG9"/>
<reference evidence="14 15" key="1">
    <citation type="journal article" date="2023" name="G3 (Bethesda)">
        <title>A chromosome-length genome assembly and annotation of blackberry (Rubus argutus, cv. 'Hillquist').</title>
        <authorList>
            <person name="Bruna T."/>
            <person name="Aryal R."/>
            <person name="Dudchenko O."/>
            <person name="Sargent D.J."/>
            <person name="Mead D."/>
            <person name="Buti M."/>
            <person name="Cavallini A."/>
            <person name="Hytonen T."/>
            <person name="Andres J."/>
            <person name="Pham M."/>
            <person name="Weisz D."/>
            <person name="Mascagni F."/>
            <person name="Usai G."/>
            <person name="Natali L."/>
            <person name="Bassil N."/>
            <person name="Fernandez G.E."/>
            <person name="Lomsadze A."/>
            <person name="Armour M."/>
            <person name="Olukolu B."/>
            <person name="Poorten T."/>
            <person name="Britton C."/>
            <person name="Davik J."/>
            <person name="Ashrafi H."/>
            <person name="Aiden E.L."/>
            <person name="Borodovsky M."/>
            <person name="Worthington M."/>
        </authorList>
    </citation>
    <scope>NUCLEOTIDE SEQUENCE [LARGE SCALE GENOMIC DNA]</scope>
    <source>
        <strain evidence="14">PI 553951</strain>
    </source>
</reference>
<organism evidence="14 15">
    <name type="scientific">Rubus argutus</name>
    <name type="common">Southern blackberry</name>
    <dbReference type="NCBI Taxonomy" id="59490"/>
    <lineage>
        <taxon>Eukaryota</taxon>
        <taxon>Viridiplantae</taxon>
        <taxon>Streptophyta</taxon>
        <taxon>Embryophyta</taxon>
        <taxon>Tracheophyta</taxon>
        <taxon>Spermatophyta</taxon>
        <taxon>Magnoliopsida</taxon>
        <taxon>eudicotyledons</taxon>
        <taxon>Gunneridae</taxon>
        <taxon>Pentapetalae</taxon>
        <taxon>rosids</taxon>
        <taxon>fabids</taxon>
        <taxon>Rosales</taxon>
        <taxon>Rosaceae</taxon>
        <taxon>Rosoideae</taxon>
        <taxon>Rosoideae incertae sedis</taxon>
        <taxon>Rubus</taxon>
    </lineage>
</organism>
<dbReference type="PANTHER" id="PTHR43394:SF11">
    <property type="entry name" value="ATP-BINDING CASSETTE TRANSPORTER"/>
    <property type="match status" value="1"/>
</dbReference>
<accession>A0AAW1YCG9</accession>
<comment type="similarity">
    <text evidence="2">Belongs to the ABC transporter superfamily. ABCB family. Multidrug resistance exporter (TC 3.A.1.201) subfamily.</text>
</comment>
<feature type="transmembrane region" description="Helical" evidence="11">
    <location>
        <begin position="717"/>
        <end position="735"/>
    </location>
</feature>
<comment type="subcellular location">
    <subcellularLocation>
        <location evidence="1">Cell membrane</location>
        <topology evidence="1">Multi-pass membrane protein</topology>
    </subcellularLocation>
</comment>
<dbReference type="InterPro" id="IPR039421">
    <property type="entry name" value="Type_1_exporter"/>
</dbReference>
<evidence type="ECO:0000256" key="5">
    <source>
        <dbReference type="ARBA" id="ARBA00022737"/>
    </source>
</evidence>
<dbReference type="FunFam" id="3.40.50.300:FF:000205">
    <property type="entry name" value="ABC transporter B family member 4"/>
    <property type="match status" value="2"/>
</dbReference>
<dbReference type="Pfam" id="PF00664">
    <property type="entry name" value="ABC_membrane"/>
    <property type="match status" value="2"/>
</dbReference>
<dbReference type="PROSITE" id="PS50893">
    <property type="entry name" value="ABC_TRANSPORTER_2"/>
    <property type="match status" value="2"/>
</dbReference>
<name>A0AAW1YCG9_RUBAR</name>
<evidence type="ECO:0000256" key="9">
    <source>
        <dbReference type="ARBA" id="ARBA00023136"/>
    </source>
</evidence>
<dbReference type="GO" id="GO:0009741">
    <property type="term" value="P:response to brassinosteroid"/>
    <property type="evidence" value="ECO:0007669"/>
    <property type="project" value="UniProtKB-ARBA"/>
</dbReference>
<dbReference type="CDD" id="cd18577">
    <property type="entry name" value="ABC_6TM_Pgp_ABCB1_D1_like"/>
    <property type="match status" value="1"/>
</dbReference>
<evidence type="ECO:0000256" key="1">
    <source>
        <dbReference type="ARBA" id="ARBA00004651"/>
    </source>
</evidence>
<dbReference type="GO" id="GO:0005524">
    <property type="term" value="F:ATP binding"/>
    <property type="evidence" value="ECO:0007669"/>
    <property type="project" value="UniProtKB-KW"/>
</dbReference>
<dbReference type="SMART" id="SM00382">
    <property type="entry name" value="AAA"/>
    <property type="match status" value="2"/>
</dbReference>
<feature type="domain" description="ABC transmembrane type-1" evidence="13">
    <location>
        <begin position="676"/>
        <end position="963"/>
    </location>
</feature>
<dbReference type="CDD" id="cd03249">
    <property type="entry name" value="ABC_MTABC3_MDL1_MDL2"/>
    <property type="match status" value="2"/>
</dbReference>
<keyword evidence="15" id="KW-1185">Reference proteome</keyword>
<dbReference type="EMBL" id="JBEDUW010000002">
    <property type="protein sequence ID" value="KAK9946910.1"/>
    <property type="molecule type" value="Genomic_DNA"/>
</dbReference>
<dbReference type="SUPFAM" id="SSF90123">
    <property type="entry name" value="ABC transporter transmembrane region"/>
    <property type="match status" value="2"/>
</dbReference>
<feature type="transmembrane region" description="Helical" evidence="11">
    <location>
        <begin position="43"/>
        <end position="70"/>
    </location>
</feature>
<protein>
    <submittedName>
        <fullName evidence="14">Uncharacterized protein</fullName>
    </submittedName>
</protein>
<feature type="transmembrane region" description="Helical" evidence="11">
    <location>
        <begin position="807"/>
        <end position="832"/>
    </location>
</feature>
<dbReference type="GO" id="GO:0009926">
    <property type="term" value="P:auxin polar transport"/>
    <property type="evidence" value="ECO:0007669"/>
    <property type="project" value="UniProtKB-ARBA"/>
</dbReference>
<keyword evidence="10" id="KW-0325">Glycoprotein</keyword>
<dbReference type="GO" id="GO:0005743">
    <property type="term" value="C:mitochondrial inner membrane"/>
    <property type="evidence" value="ECO:0007669"/>
    <property type="project" value="TreeGrafter"/>
</dbReference>
<feature type="transmembrane region" description="Helical" evidence="11">
    <location>
        <begin position="309"/>
        <end position="327"/>
    </location>
</feature>
<keyword evidence="7" id="KW-0067">ATP-binding</keyword>
<evidence type="ECO:0000256" key="10">
    <source>
        <dbReference type="ARBA" id="ARBA00023180"/>
    </source>
</evidence>
<keyword evidence="8 11" id="KW-1133">Transmembrane helix</keyword>
<evidence type="ECO:0000256" key="7">
    <source>
        <dbReference type="ARBA" id="ARBA00022840"/>
    </source>
</evidence>
<evidence type="ECO:0000256" key="11">
    <source>
        <dbReference type="SAM" id="Phobius"/>
    </source>
</evidence>
<keyword evidence="4 11" id="KW-0812">Transmembrane</keyword>
<dbReference type="GO" id="GO:0009640">
    <property type="term" value="P:photomorphogenesis"/>
    <property type="evidence" value="ECO:0007669"/>
    <property type="project" value="UniProtKB-ARBA"/>
</dbReference>
<evidence type="ECO:0000259" key="12">
    <source>
        <dbReference type="PROSITE" id="PS50893"/>
    </source>
</evidence>
<evidence type="ECO:0000256" key="8">
    <source>
        <dbReference type="ARBA" id="ARBA00022989"/>
    </source>
</evidence>
<dbReference type="GO" id="GO:0015421">
    <property type="term" value="F:ABC-type oligopeptide transporter activity"/>
    <property type="evidence" value="ECO:0007669"/>
    <property type="project" value="TreeGrafter"/>
</dbReference>
<dbReference type="InterPro" id="IPR027417">
    <property type="entry name" value="P-loop_NTPase"/>
</dbReference>
<dbReference type="GO" id="GO:0005886">
    <property type="term" value="C:plasma membrane"/>
    <property type="evidence" value="ECO:0007669"/>
    <property type="project" value="UniProtKB-SubCell"/>
</dbReference>
<proteinExistence type="inferred from homology"/>
<feature type="transmembrane region" description="Helical" evidence="11">
    <location>
        <begin position="902"/>
        <end position="925"/>
    </location>
</feature>
<comment type="caution">
    <text evidence="14">The sequence shown here is derived from an EMBL/GenBank/DDBJ whole genome shotgun (WGS) entry which is preliminary data.</text>
</comment>
<feature type="transmembrane region" description="Helical" evidence="11">
    <location>
        <begin position="674"/>
        <end position="705"/>
    </location>
</feature>
<dbReference type="Gene3D" id="3.40.50.300">
    <property type="entry name" value="P-loop containing nucleotide triphosphate hydrolases"/>
    <property type="match status" value="2"/>
</dbReference>
<feature type="transmembrane region" description="Helical" evidence="11">
    <location>
        <begin position="274"/>
        <end position="297"/>
    </location>
</feature>
<keyword evidence="3" id="KW-0813">Transport</keyword>